<dbReference type="STRING" id="1513793.SAMN06296036_1378"/>
<dbReference type="RefSeq" id="WP_132319555.1">
    <property type="nucleotide sequence ID" value="NZ_FWZT01000037.1"/>
</dbReference>
<keyword evidence="1" id="KW-0175">Coiled coil</keyword>
<accession>A0A1Y6CXC6</accession>
<proteinExistence type="predicted"/>
<name>A0A1Y6CXC6_9BACT</name>
<dbReference type="AlphaFoldDB" id="A0A1Y6CXC6"/>
<sequence>MKLVLPALVSMLALSGCLKTEEQARLKALEEKCSKDRYYKLLERRFRTCDKMGLSDRLMKTCFSQLSSAFSRIRGECKELASTKIRDIELGYIYEKVEGLAFDDGSNVLNQESVTSFVDAFDLWNEKATPVVNYIDSRASVEDTKSIILKLYEKLSNADSVSSASLDNYVKLLSEVQKSQSLNIEFQLNLQNKILGGLVEKLVSLTKIVDLSCQLSSCKSDKPDLYYLILELSNLHQSSPLLDVSPKYQEMIGALRASFANISEEVNTRVRQESSFDSLNSCIDDNGVEPLLLSPDLRRMIVSIKAFKQYALNMERYGNFSGSISNVIDSGLNQQVVSGMVDHVNRVASNLDLDGQKYKANRDRLLELLKGRISGDTVQDSLKYSLEQKYQDLEQKLGEIDANKQSLVEDSLSFSRYQQQLAQLTDSEKVKLFSEKLTPGEENVFQVSANQAKYDHTGSLDLSIGGLSIQNKVSLKKGEILNLTVKDFWAPICALKISRYSSAASPSLRLGPEGFTIVDGQGESNVVANSTSNTRQNTTTIGNSKSRCTRESVTGNIGGLFSGSTGDEATLTGNLGISASKSAENSSCLNTSTTFADIFSRTESETDSKINNSTASFQSGISLPNTPFPEFPAGSLLAFVVPAGATSYLEASDVIAIERNSTLISKFDSEVHFVVNDCSDRSELSNSQLTVQTQTLVKGSSSVKAMLDNMIPAISFIESEGQKIIDEGGDISRRTQSLRSRAIAKFTMTEGSTLSFYAVDSIQAIFNSWIDNEIVKIERKARIRNLERSLRQDLLEIADLENRYRSEDKKGLITSELISNTVDNLDMAALSTNLQKLTKIVTDRIYPMIKIHYPKGLETIDIERERIDEISLDSTPADIAEIVARLVDSLNNMVKLETLGNLINKEERFVFLRFSPSSGDCNPEIELCDNDTFAPKADESRSRTVWEAFTGSGIVDGSRSVKVTPNDLYHQDAEYSKKLFCRESLPIIKNFQVFFVLDANEVSDDLDPYRIYEVQATLGTEMLLPYSNGPVNLSLSNPQVGVATMSVGIVTDVNLFAMEQEMKANSKGYLKGLSPFTNYSFSGNIQPLIQDLHVDTSSIKEIVFAYVLSTDDTSGPESQKWIANCR</sequence>
<evidence type="ECO:0000313" key="3">
    <source>
        <dbReference type="Proteomes" id="UP000192907"/>
    </source>
</evidence>
<keyword evidence="3" id="KW-1185">Reference proteome</keyword>
<feature type="coiled-coil region" evidence="1">
    <location>
        <begin position="383"/>
        <end position="410"/>
    </location>
</feature>
<dbReference type="OrthoDB" id="5504658at2"/>
<evidence type="ECO:0000313" key="2">
    <source>
        <dbReference type="EMBL" id="SMF81503.1"/>
    </source>
</evidence>
<dbReference type="EMBL" id="FWZT01000037">
    <property type="protein sequence ID" value="SMF81503.1"/>
    <property type="molecule type" value="Genomic_DNA"/>
</dbReference>
<evidence type="ECO:0000256" key="1">
    <source>
        <dbReference type="SAM" id="Coils"/>
    </source>
</evidence>
<dbReference type="Proteomes" id="UP000192907">
    <property type="component" value="Unassembled WGS sequence"/>
</dbReference>
<reference evidence="3" key="1">
    <citation type="submission" date="2017-04" db="EMBL/GenBank/DDBJ databases">
        <authorList>
            <person name="Varghese N."/>
            <person name="Submissions S."/>
        </authorList>
    </citation>
    <scope>NUCLEOTIDE SEQUENCE [LARGE SCALE GENOMIC DNA]</scope>
    <source>
        <strain evidence="3">RKEM611</strain>
    </source>
</reference>
<organism evidence="2 3">
    <name type="scientific">Pseudobacteriovorax antillogorgiicola</name>
    <dbReference type="NCBI Taxonomy" id="1513793"/>
    <lineage>
        <taxon>Bacteria</taxon>
        <taxon>Pseudomonadati</taxon>
        <taxon>Bdellovibrionota</taxon>
        <taxon>Oligoflexia</taxon>
        <taxon>Oligoflexales</taxon>
        <taxon>Pseudobacteriovoracaceae</taxon>
        <taxon>Pseudobacteriovorax</taxon>
    </lineage>
</organism>
<protein>
    <submittedName>
        <fullName evidence="2">Uncharacterized protein</fullName>
    </submittedName>
</protein>
<dbReference type="PROSITE" id="PS51257">
    <property type="entry name" value="PROKAR_LIPOPROTEIN"/>
    <property type="match status" value="1"/>
</dbReference>
<gene>
    <name evidence="2" type="ORF">SAMN06296036_1378</name>
</gene>